<dbReference type="Proteomes" id="UP001153620">
    <property type="component" value="Chromosome 1"/>
</dbReference>
<reference evidence="1" key="2">
    <citation type="submission" date="2022-10" db="EMBL/GenBank/DDBJ databases">
        <authorList>
            <consortium name="ENA_rothamsted_submissions"/>
            <consortium name="culmorum"/>
            <person name="King R."/>
        </authorList>
    </citation>
    <scope>NUCLEOTIDE SEQUENCE</scope>
</reference>
<accession>A0A9N9RHW8</accession>
<organism evidence="1 2">
    <name type="scientific">Chironomus riparius</name>
    <dbReference type="NCBI Taxonomy" id="315576"/>
    <lineage>
        <taxon>Eukaryota</taxon>
        <taxon>Metazoa</taxon>
        <taxon>Ecdysozoa</taxon>
        <taxon>Arthropoda</taxon>
        <taxon>Hexapoda</taxon>
        <taxon>Insecta</taxon>
        <taxon>Pterygota</taxon>
        <taxon>Neoptera</taxon>
        <taxon>Endopterygota</taxon>
        <taxon>Diptera</taxon>
        <taxon>Nematocera</taxon>
        <taxon>Chironomoidea</taxon>
        <taxon>Chironomidae</taxon>
        <taxon>Chironominae</taxon>
        <taxon>Chironomus</taxon>
    </lineage>
</organism>
<name>A0A9N9RHW8_9DIPT</name>
<evidence type="ECO:0000313" key="2">
    <source>
        <dbReference type="Proteomes" id="UP001153620"/>
    </source>
</evidence>
<dbReference type="AlphaFoldDB" id="A0A9N9RHW8"/>
<sequence>MIFNCFDRFFSNFKIRISVLQTVGWTNFLLI</sequence>
<gene>
    <name evidence="1" type="ORF">CHIRRI_LOCUS96</name>
</gene>
<keyword evidence="2" id="KW-1185">Reference proteome</keyword>
<reference evidence="1" key="1">
    <citation type="submission" date="2022-01" db="EMBL/GenBank/DDBJ databases">
        <authorList>
            <person name="King R."/>
        </authorList>
    </citation>
    <scope>NUCLEOTIDE SEQUENCE</scope>
</reference>
<evidence type="ECO:0000313" key="1">
    <source>
        <dbReference type="EMBL" id="CAG9797095.1"/>
    </source>
</evidence>
<proteinExistence type="predicted"/>
<protein>
    <submittedName>
        <fullName evidence="1">Uncharacterized protein</fullName>
    </submittedName>
</protein>
<dbReference type="EMBL" id="OU895877">
    <property type="protein sequence ID" value="CAG9797095.1"/>
    <property type="molecule type" value="Genomic_DNA"/>
</dbReference>